<evidence type="ECO:0000259" key="6">
    <source>
        <dbReference type="Pfam" id="PF07897"/>
    </source>
</evidence>
<feature type="domain" description="Ethylene-responsive binding factor-associated repression" evidence="6">
    <location>
        <begin position="48"/>
        <end position="82"/>
    </location>
</feature>
<organism evidence="8 9">
    <name type="scientific">Abeliophyllum distichum</name>
    <dbReference type="NCBI Taxonomy" id="126358"/>
    <lineage>
        <taxon>Eukaryota</taxon>
        <taxon>Viridiplantae</taxon>
        <taxon>Streptophyta</taxon>
        <taxon>Embryophyta</taxon>
        <taxon>Tracheophyta</taxon>
        <taxon>Spermatophyta</taxon>
        <taxon>Magnoliopsida</taxon>
        <taxon>eudicotyledons</taxon>
        <taxon>Gunneridae</taxon>
        <taxon>Pentapetalae</taxon>
        <taxon>asterids</taxon>
        <taxon>lamiids</taxon>
        <taxon>Lamiales</taxon>
        <taxon>Oleaceae</taxon>
        <taxon>Forsythieae</taxon>
        <taxon>Abeliophyllum</taxon>
    </lineage>
</organism>
<comment type="function">
    <text evidence="4">Acts as a negative regulator of abscisic acid (ABA) response.</text>
</comment>
<name>A0ABD1U2N5_9LAMI</name>
<dbReference type="PANTHER" id="PTHR31413:SF46">
    <property type="entry name" value="NINJA-FAMILY PROTEIN AFP1"/>
    <property type="match status" value="1"/>
</dbReference>
<dbReference type="GO" id="GO:0005634">
    <property type="term" value="C:nucleus"/>
    <property type="evidence" value="ECO:0007669"/>
    <property type="project" value="UniProtKB-SubCell"/>
</dbReference>
<feature type="compositionally biased region" description="Polar residues" evidence="5">
    <location>
        <begin position="249"/>
        <end position="262"/>
    </location>
</feature>
<dbReference type="InterPro" id="IPR032308">
    <property type="entry name" value="TDBD"/>
</dbReference>
<dbReference type="EMBL" id="JBFOLK010000004">
    <property type="protein sequence ID" value="KAL2519267.1"/>
    <property type="molecule type" value="Genomic_DNA"/>
</dbReference>
<evidence type="ECO:0000256" key="1">
    <source>
        <dbReference type="ARBA" id="ARBA00004123"/>
    </source>
</evidence>
<keyword evidence="3 4" id="KW-0539">Nucleus</keyword>
<dbReference type="Proteomes" id="UP001604336">
    <property type="component" value="Unassembled WGS sequence"/>
</dbReference>
<comment type="subcellular location">
    <subcellularLocation>
        <location evidence="1 4">Nucleus</location>
    </subcellularLocation>
</comment>
<dbReference type="Pfam" id="PF07897">
    <property type="entry name" value="EAR"/>
    <property type="match status" value="1"/>
</dbReference>
<feature type="compositionally biased region" description="Basic and acidic residues" evidence="5">
    <location>
        <begin position="139"/>
        <end position="150"/>
    </location>
</feature>
<comment type="caution">
    <text evidence="8">The sequence shown here is derived from an EMBL/GenBank/DDBJ whole genome shotgun (WGS) entry which is preliminary data.</text>
</comment>
<feature type="domain" description="Tify" evidence="7">
    <location>
        <begin position="324"/>
        <end position="357"/>
    </location>
</feature>
<evidence type="ECO:0000313" key="9">
    <source>
        <dbReference type="Proteomes" id="UP001604336"/>
    </source>
</evidence>
<accession>A0ABD1U2N5</accession>
<dbReference type="AlphaFoldDB" id="A0ABD1U2N5"/>
<gene>
    <name evidence="8" type="ORF">Adt_15514</name>
</gene>
<keyword evidence="9" id="KW-1185">Reference proteome</keyword>
<evidence type="ECO:0000313" key="8">
    <source>
        <dbReference type="EMBL" id="KAL2519267.1"/>
    </source>
</evidence>
<proteinExistence type="inferred from homology"/>
<dbReference type="InterPro" id="IPR032310">
    <property type="entry name" value="NLS_NINJA_AFP-like"/>
</dbReference>
<evidence type="ECO:0000256" key="3">
    <source>
        <dbReference type="ARBA" id="ARBA00023242"/>
    </source>
</evidence>
<dbReference type="InterPro" id="IPR031307">
    <property type="entry name" value="Ninja_fam"/>
</dbReference>
<dbReference type="Pfam" id="PF16136">
    <property type="entry name" value="NLS_NINJA_AFP"/>
    <property type="match status" value="1"/>
</dbReference>
<dbReference type="Pfam" id="PF16135">
    <property type="entry name" value="TDBD"/>
    <property type="match status" value="1"/>
</dbReference>
<evidence type="ECO:0000256" key="4">
    <source>
        <dbReference type="RuleBase" id="RU369029"/>
    </source>
</evidence>
<feature type="region of interest" description="Disordered" evidence="5">
    <location>
        <begin position="224"/>
        <end position="262"/>
    </location>
</feature>
<feature type="compositionally biased region" description="Low complexity" evidence="5">
    <location>
        <begin position="227"/>
        <end position="243"/>
    </location>
</feature>
<protein>
    <recommendedName>
        <fullName evidence="4">Ninja-family protein</fullName>
    </recommendedName>
    <alternativeName>
        <fullName evidence="4">ABI-binding protein</fullName>
    </alternativeName>
</protein>
<evidence type="ECO:0000256" key="5">
    <source>
        <dbReference type="SAM" id="MobiDB-lite"/>
    </source>
</evidence>
<dbReference type="PANTHER" id="PTHR31413">
    <property type="entry name" value="AFP HOMOLOG 2"/>
    <property type="match status" value="1"/>
</dbReference>
<sequence>MGDGDDSKKILRTTEMDSLCLDISTNRFSRDLLQRFMGSSSGNEAVKEEDEEIELNLGLSLGGRFGVDKSSKKLGRSASVAECLPVVRDDSDAMAPPPVAYTGLLRTSSLPAETEEEWRKRKQLQTLRRMEAKRRRSEKQRNLKGDKEGGGSRGGGGNLSLEEKKEIEVNLRERLEREKSLAAVKRSGLPFRLSTWAATATDQSIRGGINEAVAQGKGKYLGGSGGMQKSMESKGGSSSSMSELESKTVGVSSSGGELSPGSIQSVREGINQDGGSSGVVRNRGKEIGTNTMEDMPCVFTKGDGPNGRRVDGILYKYGKGEEVRIMCVCHGTFLSPAEFVEHAGCSVVDRPLKHIVVNPNSSSLL</sequence>
<evidence type="ECO:0000256" key="2">
    <source>
        <dbReference type="ARBA" id="ARBA00006081"/>
    </source>
</evidence>
<feature type="region of interest" description="Disordered" evidence="5">
    <location>
        <begin position="111"/>
        <end position="161"/>
    </location>
</feature>
<reference evidence="9" key="1">
    <citation type="submission" date="2024-07" db="EMBL/GenBank/DDBJ databases">
        <title>Two chromosome-level genome assemblies of Korean endemic species Abeliophyllum distichum and Forsythia ovata (Oleaceae).</title>
        <authorList>
            <person name="Jang H."/>
        </authorList>
    </citation>
    <scope>NUCLEOTIDE SEQUENCE [LARGE SCALE GENOMIC DNA]</scope>
</reference>
<comment type="similarity">
    <text evidence="2 4">Belongs to the Ninja family.</text>
</comment>
<evidence type="ECO:0000259" key="7">
    <source>
        <dbReference type="Pfam" id="PF16135"/>
    </source>
</evidence>
<dbReference type="InterPro" id="IPR012463">
    <property type="entry name" value="Ninja_motif"/>
</dbReference>